<keyword evidence="3" id="KW-1185">Reference proteome</keyword>
<comment type="caution">
    <text evidence="2">The sequence shown here is derived from an EMBL/GenBank/DDBJ whole genome shotgun (WGS) entry which is preliminary data.</text>
</comment>
<sequence>MAEFLAKEEWRKYQIVKKLERSPYFAIPKKELMEDLGISNYVLKSLIDQLILDLEHYQLAEEIHIFIEEPFLQMEITGTASSESLLEKYVAASTSFQILAGSALGLFKSLNELSEKKMISYPIAHSNYKNLNAYLNQFGMTIDKKFRLTGQSEKNVRLFLTELFARIFKNQQVIYDSADKSLIEAKLATLKISKLTIHQKIKLMHYLYVTNLRIQQKCYVQEQQLTILPADIWLKEIATPFFYRVPEEWRKSEVTAFFCYYGALAKEVGMTFHLTKNLQITQWSQNLAAQLLQAFPKLRQAQESQADFLSRCNFLHFQLLETSSAYESIQPEINIVYFQQNYPGVLAFCRDYITSIQTVFPTLYQKKKNLLLQYLFLILDTFPKHLLIEAINVYVDFSYGDLYNHFIAKNLDFFQQVGTKITNDIAEADILLTDSRELGEICQRDCVVWLAPPRPLDWANLAQKVIHKRETKYSGDCLPTSPAEDISK</sequence>
<evidence type="ECO:0000259" key="1">
    <source>
        <dbReference type="Pfam" id="PF05043"/>
    </source>
</evidence>
<dbReference type="OrthoDB" id="2143991at2"/>
<dbReference type="AlphaFoldDB" id="S0K280"/>
<accession>S0K280</accession>
<evidence type="ECO:0000313" key="2">
    <source>
        <dbReference type="EMBL" id="EOT39224.1"/>
    </source>
</evidence>
<dbReference type="PATRIC" id="fig|1139219.3.peg.2162"/>
<feature type="domain" description="Mga helix-turn-helix" evidence="1">
    <location>
        <begin position="80"/>
        <end position="164"/>
    </location>
</feature>
<dbReference type="Pfam" id="PF05043">
    <property type="entry name" value="Mga"/>
    <property type="match status" value="1"/>
</dbReference>
<dbReference type="RefSeq" id="WP_016173347.1">
    <property type="nucleotide sequence ID" value="NZ_ASWK01000001.1"/>
</dbReference>
<gene>
    <name evidence="2" type="ORF">OMK_02220</name>
</gene>
<organism evidence="2 3">
    <name type="scientific">Enterococcus dispar ATCC 51266</name>
    <dbReference type="NCBI Taxonomy" id="1139219"/>
    <lineage>
        <taxon>Bacteria</taxon>
        <taxon>Bacillati</taxon>
        <taxon>Bacillota</taxon>
        <taxon>Bacilli</taxon>
        <taxon>Lactobacillales</taxon>
        <taxon>Enterococcaceae</taxon>
        <taxon>Enterococcus</taxon>
    </lineage>
</organism>
<dbReference type="STRING" id="44009.RV01_GL000403"/>
<dbReference type="EMBL" id="AHYR01000011">
    <property type="protein sequence ID" value="EOT39224.1"/>
    <property type="molecule type" value="Genomic_DNA"/>
</dbReference>
<dbReference type="Proteomes" id="UP000014127">
    <property type="component" value="Unassembled WGS sequence"/>
</dbReference>
<evidence type="ECO:0000313" key="3">
    <source>
        <dbReference type="Proteomes" id="UP000014127"/>
    </source>
</evidence>
<name>S0K280_9ENTE</name>
<dbReference type="HOGENOM" id="CLU_044967_1_0_9"/>
<protein>
    <recommendedName>
        <fullName evidence="1">Mga helix-turn-helix domain-containing protein</fullName>
    </recommendedName>
</protein>
<proteinExistence type="predicted"/>
<dbReference type="eggNOG" id="COG3711">
    <property type="taxonomic scope" value="Bacteria"/>
</dbReference>
<dbReference type="InterPro" id="IPR007737">
    <property type="entry name" value="Mga_HTH"/>
</dbReference>
<reference evidence="2 3" key="1">
    <citation type="submission" date="2013-03" db="EMBL/GenBank/DDBJ databases">
        <title>The Genome Sequence of Enterococcus dispar ATCC_51266 (Illumina only assembly).</title>
        <authorList>
            <consortium name="The Broad Institute Genomics Platform"/>
            <consortium name="The Broad Institute Genome Sequencing Center for Infectious Disease"/>
            <person name="Earl A."/>
            <person name="Russ C."/>
            <person name="Gilmore M."/>
            <person name="Surin D."/>
            <person name="Walker B."/>
            <person name="Young S."/>
            <person name="Zeng Q."/>
            <person name="Gargeya S."/>
            <person name="Fitzgerald M."/>
            <person name="Haas B."/>
            <person name="Abouelleil A."/>
            <person name="Allen A.W."/>
            <person name="Alvarado L."/>
            <person name="Arachchi H.M."/>
            <person name="Berlin A.M."/>
            <person name="Chapman S.B."/>
            <person name="Gainer-Dewar J."/>
            <person name="Goldberg J."/>
            <person name="Griggs A."/>
            <person name="Gujja S."/>
            <person name="Hansen M."/>
            <person name="Howarth C."/>
            <person name="Imamovic A."/>
            <person name="Ireland A."/>
            <person name="Larimer J."/>
            <person name="McCowan C."/>
            <person name="Murphy C."/>
            <person name="Pearson M."/>
            <person name="Poon T.W."/>
            <person name="Priest M."/>
            <person name="Roberts A."/>
            <person name="Saif S."/>
            <person name="Shea T."/>
            <person name="Sisk P."/>
            <person name="Sykes S."/>
            <person name="Wortman J."/>
            <person name="Nusbaum C."/>
            <person name="Birren B."/>
        </authorList>
    </citation>
    <scope>NUCLEOTIDE SEQUENCE [LARGE SCALE GENOMIC DNA]</scope>
    <source>
        <strain evidence="2 3">ATCC 51266</strain>
    </source>
</reference>